<dbReference type="GO" id="GO:0003964">
    <property type="term" value="F:RNA-directed DNA polymerase activity"/>
    <property type="evidence" value="ECO:0007669"/>
    <property type="project" value="UniProtKB-KW"/>
</dbReference>
<protein>
    <submittedName>
        <fullName evidence="2">Reverse transcriptase domain, Reverse transcriptase zinc-binding domain protein</fullName>
    </submittedName>
</protein>
<dbReference type="OrthoDB" id="1731925at2759"/>
<dbReference type="EMBL" id="PKPP01000104">
    <property type="protein sequence ID" value="PWA97744.1"/>
    <property type="molecule type" value="Genomic_DNA"/>
</dbReference>
<reference evidence="2 3" key="1">
    <citation type="journal article" date="2018" name="Mol. Plant">
        <title>The genome of Artemisia annua provides insight into the evolution of Asteraceae family and artemisinin biosynthesis.</title>
        <authorList>
            <person name="Shen Q."/>
            <person name="Zhang L."/>
            <person name="Liao Z."/>
            <person name="Wang S."/>
            <person name="Yan T."/>
            <person name="Shi P."/>
            <person name="Liu M."/>
            <person name="Fu X."/>
            <person name="Pan Q."/>
            <person name="Wang Y."/>
            <person name="Lv Z."/>
            <person name="Lu X."/>
            <person name="Zhang F."/>
            <person name="Jiang W."/>
            <person name="Ma Y."/>
            <person name="Chen M."/>
            <person name="Hao X."/>
            <person name="Li L."/>
            <person name="Tang Y."/>
            <person name="Lv G."/>
            <person name="Zhou Y."/>
            <person name="Sun X."/>
            <person name="Brodelius P.E."/>
            <person name="Rose J.K.C."/>
            <person name="Tang K."/>
        </authorList>
    </citation>
    <scope>NUCLEOTIDE SEQUENCE [LARGE SCALE GENOMIC DNA]</scope>
    <source>
        <strain evidence="3">cv. Huhao1</strain>
        <tissue evidence="2">Leaf</tissue>
    </source>
</reference>
<dbReference type="PANTHER" id="PTHR33116:SF78">
    <property type="entry name" value="OS12G0587133 PROTEIN"/>
    <property type="match status" value="1"/>
</dbReference>
<keyword evidence="2" id="KW-0548">Nucleotidyltransferase</keyword>
<organism evidence="2 3">
    <name type="scientific">Artemisia annua</name>
    <name type="common">Sweet wormwood</name>
    <dbReference type="NCBI Taxonomy" id="35608"/>
    <lineage>
        <taxon>Eukaryota</taxon>
        <taxon>Viridiplantae</taxon>
        <taxon>Streptophyta</taxon>
        <taxon>Embryophyta</taxon>
        <taxon>Tracheophyta</taxon>
        <taxon>Spermatophyta</taxon>
        <taxon>Magnoliopsida</taxon>
        <taxon>eudicotyledons</taxon>
        <taxon>Gunneridae</taxon>
        <taxon>Pentapetalae</taxon>
        <taxon>asterids</taxon>
        <taxon>campanulids</taxon>
        <taxon>Asterales</taxon>
        <taxon>Asteraceae</taxon>
        <taxon>Asteroideae</taxon>
        <taxon>Anthemideae</taxon>
        <taxon>Artemisiinae</taxon>
        <taxon>Artemisia</taxon>
    </lineage>
</organism>
<feature type="domain" description="Reverse transcriptase zinc-binding" evidence="1">
    <location>
        <begin position="368"/>
        <end position="451"/>
    </location>
</feature>
<evidence type="ECO:0000313" key="2">
    <source>
        <dbReference type="EMBL" id="PWA97744.1"/>
    </source>
</evidence>
<keyword evidence="2" id="KW-0808">Transferase</keyword>
<proteinExistence type="predicted"/>
<gene>
    <name evidence="2" type="ORF">CTI12_AA026600</name>
</gene>
<sequence length="552" mass="63894">MVKGVNMDTDGMVISHLFYADDALILGEWSDLNVTKMARILRCFYACSGLKINVNKSNIYGIGTCDIETDNAALALGCQRGVMPFDYLGIWVGANMNRSCNWKRVIEVFEARLASWKANLLSIGGRVILIKAVLESLPIYYFSLYKAPGKVYDTLERIMKRFLWSGSSDSNKIHWVNWNRVTTPKKLGGLGIKRLKEINEALLFKWVWRFRTNPNSMWRRVVEVCHKNNNMWDVLPVNKYAAGCWKSIVKVGGSLKVNDILLHTLIWAKVGRGSSVRFWLDIWLGEGVLKNRWPLLYRLESNKNCSIADRVTFRNGCWVLEADWLSDIFTVAEFEAWLQLSVCVERMDFPNMVDKWVWVGENNKPFSTQSVRKVIQDGVDYGSNFVLKWVSWVPLKCSIMVWWAEMNRLPTKMELVKRNVDITNTLCSWCDHCEETTIHVLADCIIASNVWDRISSWCGLDPIYAFEVKDFLGVYKTVKGDKMRRKIVHGLIMVTLWSLWVTRNDTIFNGKKPNVGDIVVKIKSISFLWLKNRSNCNRLLWEDWVRSPLYML</sequence>
<name>A0A2U1QIB7_ARTAN</name>
<accession>A0A2U1QIB7</accession>
<dbReference type="Pfam" id="PF13966">
    <property type="entry name" value="zf-RVT"/>
    <property type="match status" value="1"/>
</dbReference>
<comment type="caution">
    <text evidence="2">The sequence shown here is derived from an EMBL/GenBank/DDBJ whole genome shotgun (WGS) entry which is preliminary data.</text>
</comment>
<dbReference type="PANTHER" id="PTHR33116">
    <property type="entry name" value="REVERSE TRANSCRIPTASE ZINC-BINDING DOMAIN-CONTAINING PROTEIN-RELATED-RELATED"/>
    <property type="match status" value="1"/>
</dbReference>
<keyword evidence="3" id="KW-1185">Reference proteome</keyword>
<evidence type="ECO:0000259" key="1">
    <source>
        <dbReference type="Pfam" id="PF13966"/>
    </source>
</evidence>
<dbReference type="Proteomes" id="UP000245207">
    <property type="component" value="Unassembled WGS sequence"/>
</dbReference>
<dbReference type="AlphaFoldDB" id="A0A2U1QIB7"/>
<keyword evidence="2" id="KW-0695">RNA-directed DNA polymerase</keyword>
<dbReference type="STRING" id="35608.A0A2U1QIB7"/>
<dbReference type="InterPro" id="IPR026960">
    <property type="entry name" value="RVT-Znf"/>
</dbReference>
<evidence type="ECO:0000313" key="3">
    <source>
        <dbReference type="Proteomes" id="UP000245207"/>
    </source>
</evidence>